<dbReference type="OrthoDB" id="6429252at2759"/>
<comment type="caution">
    <text evidence="2">The sequence shown here is derived from an EMBL/GenBank/DDBJ whole genome shotgun (WGS) entry which is preliminary data.</text>
</comment>
<evidence type="ECO:0000313" key="1">
    <source>
        <dbReference type="EMBL" id="GBO05339.1"/>
    </source>
</evidence>
<organism evidence="2 3">
    <name type="scientific">Araneus ventricosus</name>
    <name type="common">Orbweaver spider</name>
    <name type="synonym">Epeira ventricosa</name>
    <dbReference type="NCBI Taxonomy" id="182803"/>
    <lineage>
        <taxon>Eukaryota</taxon>
        <taxon>Metazoa</taxon>
        <taxon>Ecdysozoa</taxon>
        <taxon>Arthropoda</taxon>
        <taxon>Chelicerata</taxon>
        <taxon>Arachnida</taxon>
        <taxon>Araneae</taxon>
        <taxon>Araneomorphae</taxon>
        <taxon>Entelegynae</taxon>
        <taxon>Araneoidea</taxon>
        <taxon>Araneidae</taxon>
        <taxon>Araneus</taxon>
    </lineage>
</organism>
<dbReference type="InterPro" id="IPR012337">
    <property type="entry name" value="RNaseH-like_sf"/>
</dbReference>
<dbReference type="EMBL" id="BGPR01032006">
    <property type="protein sequence ID" value="GBO05339.1"/>
    <property type="molecule type" value="Genomic_DNA"/>
</dbReference>
<name>A0A4Y2U045_ARAVE</name>
<reference evidence="2 3" key="1">
    <citation type="journal article" date="2019" name="Sci. Rep.">
        <title>Orb-weaving spider Araneus ventricosus genome elucidates the spidroin gene catalogue.</title>
        <authorList>
            <person name="Kono N."/>
            <person name="Nakamura H."/>
            <person name="Ohtoshi R."/>
            <person name="Moran D.A.P."/>
            <person name="Shinohara A."/>
            <person name="Yoshida Y."/>
            <person name="Fujiwara M."/>
            <person name="Mori M."/>
            <person name="Tomita M."/>
            <person name="Arakawa K."/>
        </authorList>
    </citation>
    <scope>NUCLEOTIDE SEQUENCE [LARGE SCALE GENOMIC DNA]</scope>
</reference>
<evidence type="ECO:0000313" key="3">
    <source>
        <dbReference type="Proteomes" id="UP000499080"/>
    </source>
</evidence>
<dbReference type="InterPro" id="IPR036397">
    <property type="entry name" value="RNaseH_sf"/>
</dbReference>
<protein>
    <submittedName>
        <fullName evidence="2">Uncharacterized protein</fullName>
    </submittedName>
</protein>
<dbReference type="GO" id="GO:0003676">
    <property type="term" value="F:nucleic acid binding"/>
    <property type="evidence" value="ECO:0007669"/>
    <property type="project" value="InterPro"/>
</dbReference>
<proteinExistence type="predicted"/>
<sequence>MHRADSRSSIQFLSTWRNIGDKTSTGIVNKLRIYCSHNDINLQWIPSHVDLFFNDLVDELAKEGSAEPLGNRGLLTYSDIFSKVRPITTGPGGSHLFMTGINENILGLP</sequence>
<dbReference type="Proteomes" id="UP000499080">
    <property type="component" value="Unassembled WGS sequence"/>
</dbReference>
<dbReference type="Gene3D" id="3.30.420.10">
    <property type="entry name" value="Ribonuclease H-like superfamily/Ribonuclease H"/>
    <property type="match status" value="1"/>
</dbReference>
<accession>A0A4Y2U045</accession>
<dbReference type="AlphaFoldDB" id="A0A4Y2U045"/>
<evidence type="ECO:0000313" key="2">
    <source>
        <dbReference type="EMBL" id="GBO05344.1"/>
    </source>
</evidence>
<dbReference type="SUPFAM" id="SSF53098">
    <property type="entry name" value="Ribonuclease H-like"/>
    <property type="match status" value="1"/>
</dbReference>
<dbReference type="EMBL" id="BGPR01032007">
    <property type="protein sequence ID" value="GBO05344.1"/>
    <property type="molecule type" value="Genomic_DNA"/>
</dbReference>
<keyword evidence="3" id="KW-1185">Reference proteome</keyword>
<gene>
    <name evidence="2" type="ORF">AVEN_126979_1</name>
    <name evidence="1" type="ORF">AVEN_190790_1</name>
</gene>